<name>A0A6A5X027_9PLEO</name>
<evidence type="ECO:0000256" key="2">
    <source>
        <dbReference type="ARBA" id="ARBA00005013"/>
    </source>
</evidence>
<dbReference type="EC" id="4.1.2.25" evidence="4"/>
<organism evidence="9 10">
    <name type="scientific">Amniculicola lignicola CBS 123094</name>
    <dbReference type="NCBI Taxonomy" id="1392246"/>
    <lineage>
        <taxon>Eukaryota</taxon>
        <taxon>Fungi</taxon>
        <taxon>Dikarya</taxon>
        <taxon>Ascomycota</taxon>
        <taxon>Pezizomycotina</taxon>
        <taxon>Dothideomycetes</taxon>
        <taxon>Pleosporomycetidae</taxon>
        <taxon>Pleosporales</taxon>
        <taxon>Amniculicolaceae</taxon>
        <taxon>Amniculicola</taxon>
    </lineage>
</organism>
<evidence type="ECO:0000256" key="1">
    <source>
        <dbReference type="ARBA" id="ARBA00001353"/>
    </source>
</evidence>
<proteinExistence type="inferred from homology"/>
<dbReference type="InterPro" id="IPR006156">
    <property type="entry name" value="Dihydroneopterin_aldolase"/>
</dbReference>
<accession>A0A6A5X027</accession>
<gene>
    <name evidence="9" type="ORF">P154DRAFT_456285</name>
</gene>
<feature type="domain" description="Dihydroneopterin aldolase/epimerase" evidence="8">
    <location>
        <begin position="151"/>
        <end position="259"/>
    </location>
</feature>
<evidence type="ECO:0000313" key="10">
    <source>
        <dbReference type="Proteomes" id="UP000799779"/>
    </source>
</evidence>
<dbReference type="Gene3D" id="3.30.1130.10">
    <property type="match status" value="2"/>
</dbReference>
<keyword evidence="5" id="KW-0289">Folate biosynthesis</keyword>
<dbReference type="GO" id="GO:0046656">
    <property type="term" value="P:folic acid biosynthetic process"/>
    <property type="evidence" value="ECO:0007669"/>
    <property type="project" value="UniProtKB-KW"/>
</dbReference>
<comment type="similarity">
    <text evidence="3">Belongs to the DHNA family.</text>
</comment>
<dbReference type="PANTHER" id="PTHR42844">
    <property type="entry name" value="DIHYDRONEOPTERIN ALDOLASE 1-RELATED"/>
    <property type="match status" value="1"/>
</dbReference>
<dbReference type="AlphaFoldDB" id="A0A6A5X027"/>
<dbReference type="InterPro" id="IPR043133">
    <property type="entry name" value="GTP-CH-I_C/QueF"/>
</dbReference>
<dbReference type="InterPro" id="IPR006157">
    <property type="entry name" value="FolB_dom"/>
</dbReference>
<sequence>MSNMRHDLWLAQLATNDVTDRITVRNLEATVHAGVDVWGRKKPQRVLLSTTLHLAQSSNSAAEADALDNSTVHYGLLSKDLKKCMEKDEANWMTTEQLASSLHDCIRQTAAKTAIHASELNVFYPKGSMAGDGAGLLWAFTSRVGPFSRVLYLRNLRILCVIGINANERLKKQPVVVNVWIEGLSDDRTDDYIHLEAILVEAISESSFETLESLATMAVQRLRQDFFRPGGDDESFIRLRVEKPMAVPFADAPAIEILRAVRA</sequence>
<dbReference type="EMBL" id="ML977560">
    <property type="protein sequence ID" value="KAF2006439.1"/>
    <property type="molecule type" value="Genomic_DNA"/>
</dbReference>
<protein>
    <recommendedName>
        <fullName evidence="4">dihydroneopterin aldolase</fullName>
        <ecNumber evidence="4">4.1.2.25</ecNumber>
    </recommendedName>
    <alternativeName>
        <fullName evidence="7">7,8-dihydroneopterin aldolase</fullName>
    </alternativeName>
</protein>
<dbReference type="SMART" id="SM00905">
    <property type="entry name" value="FolB"/>
    <property type="match status" value="2"/>
</dbReference>
<evidence type="ECO:0000313" key="9">
    <source>
        <dbReference type="EMBL" id="KAF2006439.1"/>
    </source>
</evidence>
<dbReference type="Pfam" id="PF02152">
    <property type="entry name" value="FolB"/>
    <property type="match status" value="2"/>
</dbReference>
<comment type="catalytic activity">
    <reaction evidence="1">
        <text>7,8-dihydroneopterin = 6-hydroxymethyl-7,8-dihydropterin + glycolaldehyde</text>
        <dbReference type="Rhea" id="RHEA:10540"/>
        <dbReference type="ChEBI" id="CHEBI:17001"/>
        <dbReference type="ChEBI" id="CHEBI:17071"/>
        <dbReference type="ChEBI" id="CHEBI:44841"/>
        <dbReference type="EC" id="4.1.2.25"/>
    </reaction>
</comment>
<evidence type="ECO:0000259" key="8">
    <source>
        <dbReference type="SMART" id="SM00905"/>
    </source>
</evidence>
<feature type="domain" description="Dihydroneopterin aldolase/epimerase" evidence="8">
    <location>
        <begin position="22"/>
        <end position="124"/>
    </location>
</feature>
<evidence type="ECO:0000256" key="3">
    <source>
        <dbReference type="ARBA" id="ARBA00005708"/>
    </source>
</evidence>
<dbReference type="SUPFAM" id="SSF55620">
    <property type="entry name" value="Tetrahydrobiopterin biosynthesis enzymes-like"/>
    <property type="match status" value="2"/>
</dbReference>
<dbReference type="PANTHER" id="PTHR42844:SF1">
    <property type="entry name" value="DIHYDRONEOPTERIN ALDOLASE 1-RELATED"/>
    <property type="match status" value="1"/>
</dbReference>
<dbReference type="GO" id="GO:0004150">
    <property type="term" value="F:dihydroneopterin aldolase activity"/>
    <property type="evidence" value="ECO:0007669"/>
    <property type="project" value="UniProtKB-EC"/>
</dbReference>
<dbReference type="Proteomes" id="UP000799779">
    <property type="component" value="Unassembled WGS sequence"/>
</dbReference>
<reference evidence="9" key="1">
    <citation type="journal article" date="2020" name="Stud. Mycol.">
        <title>101 Dothideomycetes genomes: a test case for predicting lifestyles and emergence of pathogens.</title>
        <authorList>
            <person name="Haridas S."/>
            <person name="Albert R."/>
            <person name="Binder M."/>
            <person name="Bloem J."/>
            <person name="Labutti K."/>
            <person name="Salamov A."/>
            <person name="Andreopoulos B."/>
            <person name="Baker S."/>
            <person name="Barry K."/>
            <person name="Bills G."/>
            <person name="Bluhm B."/>
            <person name="Cannon C."/>
            <person name="Castanera R."/>
            <person name="Culley D."/>
            <person name="Daum C."/>
            <person name="Ezra D."/>
            <person name="Gonzalez J."/>
            <person name="Henrissat B."/>
            <person name="Kuo A."/>
            <person name="Liang C."/>
            <person name="Lipzen A."/>
            <person name="Lutzoni F."/>
            <person name="Magnuson J."/>
            <person name="Mondo S."/>
            <person name="Nolan M."/>
            <person name="Ohm R."/>
            <person name="Pangilinan J."/>
            <person name="Park H.-J."/>
            <person name="Ramirez L."/>
            <person name="Alfaro M."/>
            <person name="Sun H."/>
            <person name="Tritt A."/>
            <person name="Yoshinaga Y."/>
            <person name="Zwiers L.-H."/>
            <person name="Turgeon B."/>
            <person name="Goodwin S."/>
            <person name="Spatafora J."/>
            <person name="Crous P."/>
            <person name="Grigoriev I."/>
        </authorList>
    </citation>
    <scope>NUCLEOTIDE SEQUENCE</scope>
    <source>
        <strain evidence="9">CBS 123094</strain>
    </source>
</reference>
<dbReference type="GO" id="GO:0005737">
    <property type="term" value="C:cytoplasm"/>
    <property type="evidence" value="ECO:0007669"/>
    <property type="project" value="TreeGrafter"/>
</dbReference>
<evidence type="ECO:0000256" key="7">
    <source>
        <dbReference type="ARBA" id="ARBA00032903"/>
    </source>
</evidence>
<evidence type="ECO:0000256" key="5">
    <source>
        <dbReference type="ARBA" id="ARBA00022909"/>
    </source>
</evidence>
<evidence type="ECO:0000256" key="4">
    <source>
        <dbReference type="ARBA" id="ARBA00013043"/>
    </source>
</evidence>
<comment type="pathway">
    <text evidence="2">Cofactor biosynthesis; tetrahydrofolate biosynthesis; 2-amino-4-hydroxy-6-hydroxymethyl-7,8-dihydropteridine diphosphate from 7,8-dihydroneopterin triphosphate: step 3/4.</text>
</comment>
<evidence type="ECO:0000256" key="6">
    <source>
        <dbReference type="ARBA" id="ARBA00023239"/>
    </source>
</evidence>
<keyword evidence="6" id="KW-0456">Lyase</keyword>
<keyword evidence="10" id="KW-1185">Reference proteome</keyword>
<dbReference type="OrthoDB" id="5425486at2759"/>